<organism evidence="1 2">
    <name type="scientific">Paxillus rubicundulus Ve08.2h10</name>
    <dbReference type="NCBI Taxonomy" id="930991"/>
    <lineage>
        <taxon>Eukaryota</taxon>
        <taxon>Fungi</taxon>
        <taxon>Dikarya</taxon>
        <taxon>Basidiomycota</taxon>
        <taxon>Agaricomycotina</taxon>
        <taxon>Agaricomycetes</taxon>
        <taxon>Agaricomycetidae</taxon>
        <taxon>Boletales</taxon>
        <taxon>Paxilineae</taxon>
        <taxon>Paxillaceae</taxon>
        <taxon>Paxillus</taxon>
    </lineage>
</organism>
<proteinExistence type="predicted"/>
<sequence>MKGEVEARPVIYQGAHRSSCCEAWCYATQPIKSRSSEAFRDEMRHGTVTLPITIPFIVGNDEGHVGEASDITSSHSSADG</sequence>
<name>A0A0D0E1E3_9AGAM</name>
<dbReference type="HOGENOM" id="CLU_2590442_0_0_1"/>
<dbReference type="Proteomes" id="UP000054538">
    <property type="component" value="Unassembled WGS sequence"/>
</dbReference>
<reference evidence="1 2" key="1">
    <citation type="submission" date="2014-04" db="EMBL/GenBank/DDBJ databases">
        <authorList>
            <consortium name="DOE Joint Genome Institute"/>
            <person name="Kuo A."/>
            <person name="Kohler A."/>
            <person name="Jargeat P."/>
            <person name="Nagy L.G."/>
            <person name="Floudas D."/>
            <person name="Copeland A."/>
            <person name="Barry K.W."/>
            <person name="Cichocki N."/>
            <person name="Veneault-Fourrey C."/>
            <person name="LaButti K."/>
            <person name="Lindquist E.A."/>
            <person name="Lipzen A."/>
            <person name="Lundell T."/>
            <person name="Morin E."/>
            <person name="Murat C."/>
            <person name="Sun H."/>
            <person name="Tunlid A."/>
            <person name="Henrissat B."/>
            <person name="Grigoriev I.V."/>
            <person name="Hibbett D.S."/>
            <person name="Martin F."/>
            <person name="Nordberg H.P."/>
            <person name="Cantor M.N."/>
            <person name="Hua S.X."/>
        </authorList>
    </citation>
    <scope>NUCLEOTIDE SEQUENCE [LARGE SCALE GENOMIC DNA]</scope>
    <source>
        <strain evidence="1 2">Ve08.2h10</strain>
    </source>
</reference>
<protein>
    <submittedName>
        <fullName evidence="1">Unplaced genomic scaffold scaffold_106, whole genome shotgun sequence</fullName>
    </submittedName>
</protein>
<dbReference type="AlphaFoldDB" id="A0A0D0E1E3"/>
<dbReference type="InParanoid" id="A0A0D0E1E3"/>
<accession>A0A0D0E1E3</accession>
<evidence type="ECO:0000313" key="2">
    <source>
        <dbReference type="Proteomes" id="UP000054538"/>
    </source>
</evidence>
<evidence type="ECO:0000313" key="1">
    <source>
        <dbReference type="EMBL" id="KIK97606.1"/>
    </source>
</evidence>
<reference evidence="2" key="2">
    <citation type="submission" date="2015-01" db="EMBL/GenBank/DDBJ databases">
        <title>Evolutionary Origins and Diversification of the Mycorrhizal Mutualists.</title>
        <authorList>
            <consortium name="DOE Joint Genome Institute"/>
            <consortium name="Mycorrhizal Genomics Consortium"/>
            <person name="Kohler A."/>
            <person name="Kuo A."/>
            <person name="Nagy L.G."/>
            <person name="Floudas D."/>
            <person name="Copeland A."/>
            <person name="Barry K.W."/>
            <person name="Cichocki N."/>
            <person name="Veneault-Fourrey C."/>
            <person name="LaButti K."/>
            <person name="Lindquist E.A."/>
            <person name="Lipzen A."/>
            <person name="Lundell T."/>
            <person name="Morin E."/>
            <person name="Murat C."/>
            <person name="Riley R."/>
            <person name="Ohm R."/>
            <person name="Sun H."/>
            <person name="Tunlid A."/>
            <person name="Henrissat B."/>
            <person name="Grigoriev I.V."/>
            <person name="Hibbett D.S."/>
            <person name="Martin F."/>
        </authorList>
    </citation>
    <scope>NUCLEOTIDE SEQUENCE [LARGE SCALE GENOMIC DNA]</scope>
    <source>
        <strain evidence="2">Ve08.2h10</strain>
    </source>
</reference>
<dbReference type="EMBL" id="KN824928">
    <property type="protein sequence ID" value="KIK97606.1"/>
    <property type="molecule type" value="Genomic_DNA"/>
</dbReference>
<keyword evidence="2" id="KW-1185">Reference proteome</keyword>
<gene>
    <name evidence="1" type="ORF">PAXRUDRAFT_824768</name>
</gene>